<proteinExistence type="inferred from homology"/>
<protein>
    <submittedName>
        <fullName evidence="16">Carboxypeptidase</fullName>
        <ecNumber evidence="16">2.4.1.129</ecNumber>
    </submittedName>
</protein>
<evidence type="ECO:0000256" key="14">
    <source>
        <dbReference type="SAM" id="MobiDB-lite"/>
    </source>
</evidence>
<keyword evidence="7" id="KW-0378">Hydrolase</keyword>
<dbReference type="Pfam" id="PF00912">
    <property type="entry name" value="Transgly"/>
    <property type="match status" value="1"/>
</dbReference>
<dbReference type="InterPro" id="IPR001264">
    <property type="entry name" value="Glyco_trans_51"/>
</dbReference>
<dbReference type="RefSeq" id="WP_033517338.1">
    <property type="nucleotide sequence ID" value="NZ_CAJPMS010000019.1"/>
</dbReference>
<dbReference type="InterPro" id="IPR023346">
    <property type="entry name" value="Lysozyme-like_dom_sf"/>
</dbReference>
<dbReference type="GO" id="GO:0008955">
    <property type="term" value="F:peptidoglycan glycosyltransferase activity"/>
    <property type="evidence" value="ECO:0007669"/>
    <property type="project" value="UniProtKB-EC"/>
</dbReference>
<reference evidence="16 17" key="1">
    <citation type="submission" date="2014-03" db="EMBL/GenBank/DDBJ databases">
        <title>Genomics of Bifidobacteria.</title>
        <authorList>
            <person name="Ventura M."/>
            <person name="Milani C."/>
            <person name="Lugli G.A."/>
        </authorList>
    </citation>
    <scope>NUCLEOTIDE SEQUENCE [LARGE SCALE GENOMIC DNA]</scope>
    <source>
        <strain evidence="16 17">LMG 21589</strain>
    </source>
</reference>
<organism evidence="16 17">
    <name type="scientific">Bifidobacterium scardovii</name>
    <dbReference type="NCBI Taxonomy" id="158787"/>
    <lineage>
        <taxon>Bacteria</taxon>
        <taxon>Bacillati</taxon>
        <taxon>Actinomycetota</taxon>
        <taxon>Actinomycetes</taxon>
        <taxon>Bifidobacteriales</taxon>
        <taxon>Bifidobacteriaceae</taxon>
        <taxon>Bifidobacterium</taxon>
    </lineage>
</organism>
<feature type="compositionally biased region" description="Low complexity" evidence="14">
    <location>
        <begin position="742"/>
        <end position="777"/>
    </location>
</feature>
<dbReference type="EC" id="2.4.1.129" evidence="16"/>
<comment type="catalytic activity">
    <reaction evidence="12">
        <text>Preferential cleavage: (Ac)2-L-Lys-D-Ala-|-D-Ala. Also transpeptidation of peptidyl-alanyl moieties that are N-acyl substituents of D-alanine.</text>
        <dbReference type="EC" id="3.4.16.4"/>
    </reaction>
</comment>
<evidence type="ECO:0000256" key="1">
    <source>
        <dbReference type="ARBA" id="ARBA00007090"/>
    </source>
</evidence>
<keyword evidence="8" id="KW-0133">Cell shape</keyword>
<dbReference type="PANTHER" id="PTHR32282">
    <property type="entry name" value="BINDING PROTEIN TRANSPEPTIDASE, PUTATIVE-RELATED"/>
    <property type="match status" value="1"/>
</dbReference>
<dbReference type="GO" id="GO:0030288">
    <property type="term" value="C:outer membrane-bounded periplasmic space"/>
    <property type="evidence" value="ECO:0007669"/>
    <property type="project" value="TreeGrafter"/>
</dbReference>
<evidence type="ECO:0000256" key="2">
    <source>
        <dbReference type="ARBA" id="ARBA00007739"/>
    </source>
</evidence>
<comment type="similarity">
    <text evidence="2">In the N-terminal section; belongs to the glycosyltransferase 51 family.</text>
</comment>
<dbReference type="SUPFAM" id="SSF53955">
    <property type="entry name" value="Lysozyme-like"/>
    <property type="match status" value="1"/>
</dbReference>
<dbReference type="SUPFAM" id="SSF56601">
    <property type="entry name" value="beta-lactamase/transpeptidase-like"/>
    <property type="match status" value="1"/>
</dbReference>
<dbReference type="FunFam" id="1.10.3810.10:FF:000001">
    <property type="entry name" value="Penicillin-binding protein 1A"/>
    <property type="match status" value="1"/>
</dbReference>
<comment type="catalytic activity">
    <reaction evidence="13">
        <text>[GlcNAc-(1-&gt;4)-Mur2Ac(oyl-L-Ala-gamma-D-Glu-L-Lys-D-Ala-D-Ala)](n)-di-trans,octa-cis-undecaprenyl diphosphate + beta-D-GlcNAc-(1-&gt;4)-Mur2Ac(oyl-L-Ala-gamma-D-Glu-L-Lys-D-Ala-D-Ala)-di-trans,octa-cis-undecaprenyl diphosphate = [GlcNAc-(1-&gt;4)-Mur2Ac(oyl-L-Ala-gamma-D-Glu-L-Lys-D-Ala-D-Ala)](n+1)-di-trans,octa-cis-undecaprenyl diphosphate + di-trans,octa-cis-undecaprenyl diphosphate + H(+)</text>
        <dbReference type="Rhea" id="RHEA:23708"/>
        <dbReference type="Rhea" id="RHEA-COMP:9602"/>
        <dbReference type="Rhea" id="RHEA-COMP:9603"/>
        <dbReference type="ChEBI" id="CHEBI:15378"/>
        <dbReference type="ChEBI" id="CHEBI:58405"/>
        <dbReference type="ChEBI" id="CHEBI:60033"/>
        <dbReference type="ChEBI" id="CHEBI:78435"/>
        <dbReference type="EC" id="2.4.99.28"/>
    </reaction>
</comment>
<dbReference type="STRING" id="158787.BSCA_2411"/>
<dbReference type="Gene3D" id="3.40.710.10">
    <property type="entry name" value="DD-peptidase/beta-lactamase superfamily"/>
    <property type="match status" value="1"/>
</dbReference>
<dbReference type="InterPro" id="IPR036950">
    <property type="entry name" value="PBP_transglycosylase"/>
</dbReference>
<evidence type="ECO:0000313" key="17">
    <source>
        <dbReference type="Proteomes" id="UP000029033"/>
    </source>
</evidence>
<feature type="region of interest" description="Disordered" evidence="14">
    <location>
        <begin position="736"/>
        <end position="777"/>
    </location>
</feature>
<dbReference type="InterPro" id="IPR012338">
    <property type="entry name" value="Beta-lactam/transpept-like"/>
</dbReference>
<accession>A0A087D8N5</accession>
<keyword evidence="3 16" id="KW-0121">Carboxypeptidase</keyword>
<evidence type="ECO:0000256" key="6">
    <source>
        <dbReference type="ARBA" id="ARBA00022679"/>
    </source>
</evidence>
<evidence type="ECO:0000256" key="4">
    <source>
        <dbReference type="ARBA" id="ARBA00022670"/>
    </source>
</evidence>
<dbReference type="AlphaFoldDB" id="A0A087D8N5"/>
<dbReference type="GeneID" id="85166520"/>
<evidence type="ECO:0000256" key="11">
    <source>
        <dbReference type="ARBA" id="ARBA00023316"/>
    </source>
</evidence>
<dbReference type="GO" id="GO:0009252">
    <property type="term" value="P:peptidoglycan biosynthetic process"/>
    <property type="evidence" value="ECO:0007669"/>
    <property type="project" value="UniProtKB-KW"/>
</dbReference>
<keyword evidence="5 16" id="KW-0328">Glycosyltransferase</keyword>
<keyword evidence="10" id="KW-0511">Multifunctional enzyme</keyword>
<dbReference type="Gene3D" id="1.10.3810.10">
    <property type="entry name" value="Biosynthetic peptidoglycan transglycosylase-like"/>
    <property type="match status" value="1"/>
</dbReference>
<sequence length="777" mass="84195">MGSMPKKKSLTVSRVFTLILAYLTLCVSGGAVTSLLFLPGVLGVNKVAQAVMPSLQVEGIDFDVTSLPQKSTMYASDGKTKLTEFYEDNRIVVPIKDVSKYMRQAVVAREDRRFFDHSGVDVQGVLRAFVQTYILKRDMQGGSSLTQQYVKNVLVVQAEESNDPIAQYHATEDTIARKLREMLISVQMEKKYSKLEILQGYLNVAQFGSNRLYGVETAARRYFNVSAKDLNIVQSATIAAITKNPQNYDPSIEANQKEAQKQRNIVLDLMLQEGYITQKEHDEAHDTPIQDTLNIQQMNSGCQYAGDYGFFCSYVTKQILNSEAFGKTQAERDQLLKEGGLTIITTLDVDANSLLMETARNTIPPDDPSGMEIMMASVKPGTGEVLGFGLNRTYDTTSAADTDPTKSAQNYAVDEIDGGGAGFSIGSSWKPINLIAWMQAGHSINENLQTTTRYPTTEFNCSGAADGVNDYVGGSDSWDVQNALTSGTVNPESPFLGLVRSHNTTQASIGAIIGLCKIAKAATEVGYHDAHSGETIDKTASYTPSMTIGSVNVSPLTMANIYATYAANGVACTPIAMTKVTKDDGTELEVPKANCHQAVDPEIIQTLAYTLNQGVTRPDGAGGSAQLDNGRKTFAKTGTNGDTYVSTGGFIPNQIATFVLVGDVQNPNANRMANVAINGVYRTMWDGSMIAAPAWKAFNNAYAERKQLPIDNDYGQPSSKYTATSNTVTSIQGVTSTLQQRSSNSNSNSNNQQNNSNNQQNGNNTNNNNSNNNSNNH</sequence>
<dbReference type="OrthoDB" id="9766909at2"/>
<dbReference type="InterPro" id="IPR050396">
    <property type="entry name" value="Glycosyltr_51/Transpeptidase"/>
</dbReference>
<dbReference type="eggNOG" id="COG0744">
    <property type="taxonomic scope" value="Bacteria"/>
</dbReference>
<evidence type="ECO:0000256" key="5">
    <source>
        <dbReference type="ARBA" id="ARBA00022676"/>
    </source>
</evidence>
<evidence type="ECO:0000256" key="13">
    <source>
        <dbReference type="ARBA" id="ARBA00049902"/>
    </source>
</evidence>
<name>A0A087D8N5_9BIFI</name>
<evidence type="ECO:0000256" key="9">
    <source>
        <dbReference type="ARBA" id="ARBA00022984"/>
    </source>
</evidence>
<dbReference type="GO" id="GO:0009002">
    <property type="term" value="F:serine-type D-Ala-D-Ala carboxypeptidase activity"/>
    <property type="evidence" value="ECO:0007669"/>
    <property type="project" value="UniProtKB-EC"/>
</dbReference>
<evidence type="ECO:0000259" key="15">
    <source>
        <dbReference type="Pfam" id="PF00912"/>
    </source>
</evidence>
<keyword evidence="9" id="KW-0573">Peptidoglycan synthesis</keyword>
<evidence type="ECO:0000256" key="12">
    <source>
        <dbReference type="ARBA" id="ARBA00034000"/>
    </source>
</evidence>
<keyword evidence="17" id="KW-1185">Reference proteome</keyword>
<feature type="domain" description="Glycosyl transferase family 51" evidence="15">
    <location>
        <begin position="81"/>
        <end position="270"/>
    </location>
</feature>
<evidence type="ECO:0000256" key="7">
    <source>
        <dbReference type="ARBA" id="ARBA00022801"/>
    </source>
</evidence>
<dbReference type="GO" id="GO:0071555">
    <property type="term" value="P:cell wall organization"/>
    <property type="evidence" value="ECO:0007669"/>
    <property type="project" value="UniProtKB-KW"/>
</dbReference>
<comment type="similarity">
    <text evidence="1">In the C-terminal section; belongs to the transpeptidase family.</text>
</comment>
<keyword evidence="4" id="KW-0645">Protease</keyword>
<evidence type="ECO:0000313" key="16">
    <source>
        <dbReference type="EMBL" id="KFI91885.1"/>
    </source>
</evidence>
<dbReference type="EMBL" id="JGZO01000020">
    <property type="protein sequence ID" value="KFI91885.1"/>
    <property type="molecule type" value="Genomic_DNA"/>
</dbReference>
<evidence type="ECO:0000256" key="3">
    <source>
        <dbReference type="ARBA" id="ARBA00022645"/>
    </source>
</evidence>
<dbReference type="GO" id="GO:0008360">
    <property type="term" value="P:regulation of cell shape"/>
    <property type="evidence" value="ECO:0007669"/>
    <property type="project" value="UniProtKB-KW"/>
</dbReference>
<evidence type="ECO:0000256" key="10">
    <source>
        <dbReference type="ARBA" id="ARBA00023268"/>
    </source>
</evidence>
<dbReference type="Proteomes" id="UP000029033">
    <property type="component" value="Unassembled WGS sequence"/>
</dbReference>
<evidence type="ECO:0000256" key="8">
    <source>
        <dbReference type="ARBA" id="ARBA00022960"/>
    </source>
</evidence>
<dbReference type="PANTHER" id="PTHR32282:SF33">
    <property type="entry name" value="PEPTIDOGLYCAN GLYCOSYLTRANSFERASE"/>
    <property type="match status" value="1"/>
</dbReference>
<keyword evidence="11" id="KW-0961">Cell wall biogenesis/degradation</keyword>
<keyword evidence="6 16" id="KW-0808">Transferase</keyword>
<gene>
    <name evidence="16" type="ORF">BSCA_2411</name>
</gene>
<comment type="caution">
    <text evidence="16">The sequence shown here is derived from an EMBL/GenBank/DDBJ whole genome shotgun (WGS) entry which is preliminary data.</text>
</comment>
<dbReference type="GO" id="GO:0006508">
    <property type="term" value="P:proteolysis"/>
    <property type="evidence" value="ECO:0007669"/>
    <property type="project" value="UniProtKB-KW"/>
</dbReference>